<protein>
    <submittedName>
        <fullName evidence="2">Transport protein particle component</fullName>
    </submittedName>
</protein>
<dbReference type="PANTHER" id="PTHR12817:SF0">
    <property type="entry name" value="GEO08327P1"/>
    <property type="match status" value="1"/>
</dbReference>
<dbReference type="GO" id="GO:0005801">
    <property type="term" value="C:cis-Golgi network"/>
    <property type="evidence" value="ECO:0007669"/>
    <property type="project" value="TreeGrafter"/>
</dbReference>
<dbReference type="Pfam" id="PF04051">
    <property type="entry name" value="TRAPP"/>
    <property type="match status" value="1"/>
</dbReference>
<name>A0A1X2GM31_9FUNG</name>
<dbReference type="GO" id="GO:0006888">
    <property type="term" value="P:endoplasmic reticulum to Golgi vesicle-mediated transport"/>
    <property type="evidence" value="ECO:0007669"/>
    <property type="project" value="TreeGrafter"/>
</dbReference>
<comment type="caution">
    <text evidence="2">The sequence shown here is derived from an EMBL/GenBank/DDBJ whole genome shotgun (WGS) entry which is preliminary data.</text>
</comment>
<dbReference type="InterPro" id="IPR007194">
    <property type="entry name" value="TRAPP_component"/>
</dbReference>
<reference evidence="2 3" key="1">
    <citation type="submission" date="2016-07" db="EMBL/GenBank/DDBJ databases">
        <title>Pervasive Adenine N6-methylation of Active Genes in Fungi.</title>
        <authorList>
            <consortium name="DOE Joint Genome Institute"/>
            <person name="Mondo S.J."/>
            <person name="Dannebaum R.O."/>
            <person name="Kuo R.C."/>
            <person name="Labutti K."/>
            <person name="Haridas S."/>
            <person name="Kuo A."/>
            <person name="Salamov A."/>
            <person name="Ahrendt S.R."/>
            <person name="Lipzen A."/>
            <person name="Sullivan W."/>
            <person name="Andreopoulos W.B."/>
            <person name="Clum A."/>
            <person name="Lindquist E."/>
            <person name="Daum C."/>
            <person name="Ramamoorthy G.K."/>
            <person name="Gryganskyi A."/>
            <person name="Culley D."/>
            <person name="Magnuson J.K."/>
            <person name="James T.Y."/>
            <person name="O'Malley M.A."/>
            <person name="Stajich J.E."/>
            <person name="Spatafora J.W."/>
            <person name="Visel A."/>
            <person name="Grigoriev I.V."/>
        </authorList>
    </citation>
    <scope>NUCLEOTIDE SEQUENCE [LARGE SCALE GENOMIC DNA]</scope>
    <source>
        <strain evidence="2 3">NRRL 3301</strain>
    </source>
</reference>
<dbReference type="PANTHER" id="PTHR12817">
    <property type="entry name" value="TRAFFICKING PROTEIN PARTICLE COMPLEX SUBUNIT 6B"/>
    <property type="match status" value="1"/>
</dbReference>
<dbReference type="Gene3D" id="3.30.1380.20">
    <property type="entry name" value="Trafficking protein particle complex subunit 3"/>
    <property type="match status" value="1"/>
</dbReference>
<dbReference type="GO" id="GO:0005802">
    <property type="term" value="C:trans-Golgi network"/>
    <property type="evidence" value="ECO:0007669"/>
    <property type="project" value="TreeGrafter"/>
</dbReference>
<dbReference type="Proteomes" id="UP000242146">
    <property type="component" value="Unassembled WGS sequence"/>
</dbReference>
<keyword evidence="3" id="KW-1185">Reference proteome</keyword>
<dbReference type="GO" id="GO:0030008">
    <property type="term" value="C:TRAPP complex"/>
    <property type="evidence" value="ECO:0007669"/>
    <property type="project" value="TreeGrafter"/>
</dbReference>
<dbReference type="STRING" id="101127.A0A1X2GM31"/>
<evidence type="ECO:0000313" key="3">
    <source>
        <dbReference type="Proteomes" id="UP000242146"/>
    </source>
</evidence>
<dbReference type="FunFam" id="3.30.1380.20:FF:000008">
    <property type="entry name" value="trafficking protein particle complex subunit 6B"/>
    <property type="match status" value="1"/>
</dbReference>
<dbReference type="InterPro" id="IPR024096">
    <property type="entry name" value="NO_sig/Golgi_transp_ligand-bd"/>
</dbReference>
<gene>
    <name evidence="2" type="ORF">DM01DRAFT_1334523</name>
</gene>
<dbReference type="InterPro" id="IPR037992">
    <property type="entry name" value="TRAPPC6/Trs33"/>
</dbReference>
<dbReference type="OrthoDB" id="941624at2759"/>
<proteinExistence type="inferred from homology"/>
<evidence type="ECO:0000256" key="1">
    <source>
        <dbReference type="ARBA" id="ARBA00006218"/>
    </source>
</evidence>
<sequence length="183" mass="20727">MYSQPTTSSPLPQQTPQQVQQELVSESCMDFFLMEMVDTICRTTITEPDADIDAVFYKLETLGFSVGQRLIEKLTKDRPRFVDTLDVVKFICKDLWTIMFKKQIDNLKTNHRGVYVLQDNNFRWFMRLSTDVGGADSAKKATPFLWFPCGIIRGALANLGVTSVVVAETSNLPQCTFQIKIAA</sequence>
<evidence type="ECO:0000313" key="2">
    <source>
        <dbReference type="EMBL" id="ORX56966.1"/>
    </source>
</evidence>
<comment type="similarity">
    <text evidence="1">Belongs to the TRAPP small subunits family. BET3 subfamily.</text>
</comment>
<dbReference type="SUPFAM" id="SSF111126">
    <property type="entry name" value="Ligand-binding domain in the NO signalling and Golgi transport"/>
    <property type="match status" value="1"/>
</dbReference>
<dbReference type="EMBL" id="MCGT01000009">
    <property type="protein sequence ID" value="ORX56966.1"/>
    <property type="molecule type" value="Genomic_DNA"/>
</dbReference>
<accession>A0A1X2GM31</accession>
<dbReference type="CDD" id="cd14944">
    <property type="entry name" value="TRAPPC6A_Trs33"/>
    <property type="match status" value="1"/>
</dbReference>
<organism evidence="2 3">
    <name type="scientific">Hesseltinella vesiculosa</name>
    <dbReference type="NCBI Taxonomy" id="101127"/>
    <lineage>
        <taxon>Eukaryota</taxon>
        <taxon>Fungi</taxon>
        <taxon>Fungi incertae sedis</taxon>
        <taxon>Mucoromycota</taxon>
        <taxon>Mucoromycotina</taxon>
        <taxon>Mucoromycetes</taxon>
        <taxon>Mucorales</taxon>
        <taxon>Cunninghamellaceae</taxon>
        <taxon>Hesseltinella</taxon>
    </lineage>
</organism>
<dbReference type="AlphaFoldDB" id="A0A1X2GM31"/>